<dbReference type="AlphaFoldDB" id="A0A4U2ZD46"/>
<accession>A0A4U2ZD46</accession>
<comment type="caution">
    <text evidence="1">The sequence shown here is derived from an EMBL/GenBank/DDBJ whole genome shotgun (WGS) entry which is preliminary data.</text>
</comment>
<keyword evidence="2" id="KW-1185">Reference proteome</keyword>
<sequence length="374" mass="41417">MSKKLKELAQLVARITGEMEVKDIAVSSAVDIEALKKGDDDPLEVVVEIPVSQSKRGWYYTHEALKDIVDAVNERTLHGFLGHQKPEDVPNEFPDPVTHWVGAKMTEDAAYFRGVVDASAVKLKRWIRGNVVKQVSVFGEAHLAESNGSTHVVGYDPLSIDWTPLDRMGMPTRIVAVGEMHGVNVDEDKGGIEVKPEEVLVQIKKMYGTKQITPKMIVDALGVSAVQLAGEMDDSFKKQHAQMDGVLKELNVSGEMDAIQVVKDLKAKAKKYEQVQSKRIIGEMIGKKINNESAVKNFLDEKTPLGKLWAVHCQQFKGDEKVLSAEMDKFLEDVAVKTLLSGYESTGSTVLTGEMKDDKQQNQIKNARVTRASF</sequence>
<dbReference type="RefSeq" id="WP_107896752.1">
    <property type="nucleotide sequence ID" value="NZ_PYWM01000024.1"/>
</dbReference>
<dbReference type="EMBL" id="SZPU01000002">
    <property type="protein sequence ID" value="TKI72636.1"/>
    <property type="molecule type" value="Genomic_DNA"/>
</dbReference>
<dbReference type="Proteomes" id="UP000308744">
    <property type="component" value="Unassembled WGS sequence"/>
</dbReference>
<name>A0A4U2ZD46_9BACI</name>
<protein>
    <submittedName>
        <fullName evidence="1">Uncharacterized protein</fullName>
    </submittedName>
</protein>
<proteinExistence type="predicted"/>
<reference evidence="1 2" key="1">
    <citation type="submission" date="2019-04" db="EMBL/GenBank/DDBJ databases">
        <title>Lysinibacillus genome sequencing.</title>
        <authorList>
            <person name="Dunlap C."/>
        </authorList>
    </citation>
    <scope>NUCLEOTIDE SEQUENCE [LARGE SCALE GENOMIC DNA]</scope>
    <source>
        <strain evidence="1 2">CCTCC AB 2010389</strain>
    </source>
</reference>
<organism evidence="1 2">
    <name type="scientific">Lysinibacillus mangiferihumi</name>
    <dbReference type="NCBI Taxonomy" id="1130819"/>
    <lineage>
        <taxon>Bacteria</taxon>
        <taxon>Bacillati</taxon>
        <taxon>Bacillota</taxon>
        <taxon>Bacilli</taxon>
        <taxon>Bacillales</taxon>
        <taxon>Bacillaceae</taxon>
        <taxon>Lysinibacillus</taxon>
    </lineage>
</organism>
<evidence type="ECO:0000313" key="2">
    <source>
        <dbReference type="Proteomes" id="UP000308744"/>
    </source>
</evidence>
<evidence type="ECO:0000313" key="1">
    <source>
        <dbReference type="EMBL" id="TKI72636.1"/>
    </source>
</evidence>
<gene>
    <name evidence="1" type="ORF">FC756_00810</name>
</gene>